<dbReference type="Pfam" id="PF00535">
    <property type="entry name" value="Glycos_transf_2"/>
    <property type="match status" value="1"/>
</dbReference>
<evidence type="ECO:0000259" key="4">
    <source>
        <dbReference type="Pfam" id="PF00535"/>
    </source>
</evidence>
<evidence type="ECO:0000256" key="1">
    <source>
        <dbReference type="ARBA" id="ARBA00006739"/>
    </source>
</evidence>
<dbReference type="InterPro" id="IPR039528">
    <property type="entry name" value="DPM1-like"/>
</dbReference>
<dbReference type="InterPro" id="IPR001173">
    <property type="entry name" value="Glyco_trans_2-like"/>
</dbReference>
<keyword evidence="2" id="KW-0328">Glycosyltransferase</keyword>
<dbReference type="InterPro" id="IPR029044">
    <property type="entry name" value="Nucleotide-diphossugar_trans"/>
</dbReference>
<feature type="domain" description="Glycosyltransferase 2-like" evidence="4">
    <location>
        <begin position="9"/>
        <end position="172"/>
    </location>
</feature>
<comment type="caution">
    <text evidence="5">The sequence shown here is derived from an EMBL/GenBank/DDBJ whole genome shotgun (WGS) entry which is preliminary data.</text>
</comment>
<name>A0A1F8FS91_9BACT</name>
<evidence type="ECO:0000313" key="6">
    <source>
        <dbReference type="Proteomes" id="UP000176581"/>
    </source>
</evidence>
<evidence type="ECO:0000256" key="3">
    <source>
        <dbReference type="ARBA" id="ARBA00022679"/>
    </source>
</evidence>
<dbReference type="GO" id="GO:0016020">
    <property type="term" value="C:membrane"/>
    <property type="evidence" value="ECO:0007669"/>
    <property type="project" value="GOC"/>
</dbReference>
<dbReference type="GO" id="GO:0009247">
    <property type="term" value="P:glycolipid biosynthetic process"/>
    <property type="evidence" value="ECO:0007669"/>
    <property type="project" value="TreeGrafter"/>
</dbReference>
<gene>
    <name evidence="5" type="ORF">A3J47_03535</name>
</gene>
<evidence type="ECO:0000313" key="5">
    <source>
        <dbReference type="EMBL" id="OGN15209.1"/>
    </source>
</evidence>
<dbReference type="EMBL" id="MGJV01000014">
    <property type="protein sequence ID" value="OGN15209.1"/>
    <property type="molecule type" value="Genomic_DNA"/>
</dbReference>
<sequence length="237" mass="27003">MRDYSKSIILIPTYNEKENIVALVRTIFDKMPQVSVLVVDDNSPDGTADAVLNLKNSFSDLDIYKRTADKGFGRSYLDGFKKILSDGRYEYVVIMDADLSHDPGVVPDMLDKLSDYDVVVGSRYVKGGGISNWNFKRRTLSQFANFYARTILGIPVSDLTTGFMCLKKDTLKNVDLNSIQSDGYAFLIELKYKLHEAGYKITEHPIIFAERREGQSKMSSKIIWEAIWLPWRLKFGN</sequence>
<dbReference type="SUPFAM" id="SSF53448">
    <property type="entry name" value="Nucleotide-diphospho-sugar transferases"/>
    <property type="match status" value="1"/>
</dbReference>
<dbReference type="PANTHER" id="PTHR43398">
    <property type="entry name" value="DOLICHOL-PHOSPHATE MANNOSYLTRANSFERASE SUBUNIT 1"/>
    <property type="match status" value="1"/>
</dbReference>
<dbReference type="CDD" id="cd06442">
    <property type="entry name" value="DPM1_like"/>
    <property type="match status" value="1"/>
</dbReference>
<dbReference type="Proteomes" id="UP000176581">
    <property type="component" value="Unassembled WGS sequence"/>
</dbReference>
<reference evidence="5 6" key="1">
    <citation type="journal article" date="2016" name="Nat. Commun.">
        <title>Thousands of microbial genomes shed light on interconnected biogeochemical processes in an aquifer system.</title>
        <authorList>
            <person name="Anantharaman K."/>
            <person name="Brown C.T."/>
            <person name="Hug L.A."/>
            <person name="Sharon I."/>
            <person name="Castelle C.J."/>
            <person name="Probst A.J."/>
            <person name="Thomas B.C."/>
            <person name="Singh A."/>
            <person name="Wilkins M.J."/>
            <person name="Karaoz U."/>
            <person name="Brodie E.L."/>
            <person name="Williams K.H."/>
            <person name="Hubbard S.S."/>
            <person name="Banfield J.F."/>
        </authorList>
    </citation>
    <scope>NUCLEOTIDE SEQUENCE [LARGE SCALE GENOMIC DNA]</scope>
</reference>
<keyword evidence="3" id="KW-0808">Transferase</keyword>
<protein>
    <recommendedName>
        <fullName evidence="4">Glycosyltransferase 2-like domain-containing protein</fullName>
    </recommendedName>
</protein>
<evidence type="ECO:0000256" key="2">
    <source>
        <dbReference type="ARBA" id="ARBA00022676"/>
    </source>
</evidence>
<dbReference type="GO" id="GO:0004582">
    <property type="term" value="F:dolichyl-phosphate beta-D-mannosyltransferase activity"/>
    <property type="evidence" value="ECO:0007669"/>
    <property type="project" value="InterPro"/>
</dbReference>
<dbReference type="Gene3D" id="3.90.550.10">
    <property type="entry name" value="Spore Coat Polysaccharide Biosynthesis Protein SpsA, Chain A"/>
    <property type="match status" value="1"/>
</dbReference>
<dbReference type="PANTHER" id="PTHR43398:SF1">
    <property type="entry name" value="DOLICHOL-PHOSPHATE MANNOSYLTRANSFERASE SUBUNIT 1"/>
    <property type="match status" value="1"/>
</dbReference>
<dbReference type="FunFam" id="3.90.550.10:FF:000122">
    <property type="entry name" value="Dolichol-phosphate mannosyltransferase subunit 1"/>
    <property type="match status" value="1"/>
</dbReference>
<accession>A0A1F8FS91</accession>
<organism evidence="5 6">
    <name type="scientific">Candidatus Yanofskybacteria bacterium RIFCSPHIGHO2_02_FULL_43_22</name>
    <dbReference type="NCBI Taxonomy" id="1802681"/>
    <lineage>
        <taxon>Bacteria</taxon>
        <taxon>Candidatus Yanofskyibacteriota</taxon>
    </lineage>
</organism>
<dbReference type="AlphaFoldDB" id="A0A1F8FS91"/>
<comment type="similarity">
    <text evidence="1">Belongs to the glycosyltransferase 2 family.</text>
</comment>
<proteinExistence type="inferred from homology"/>